<dbReference type="SFLD" id="SFLDS00003">
    <property type="entry name" value="Haloacid_Dehalogenase"/>
    <property type="match status" value="1"/>
</dbReference>
<evidence type="ECO:0000256" key="7">
    <source>
        <dbReference type="PIRSR" id="PIRSR006118-2"/>
    </source>
</evidence>
<dbReference type="RefSeq" id="WP_066603954.1">
    <property type="nucleotide sequence ID" value="NZ_CP014230.1"/>
</dbReference>
<dbReference type="InterPro" id="IPR010023">
    <property type="entry name" value="KdsC_fam"/>
</dbReference>
<evidence type="ECO:0000256" key="1">
    <source>
        <dbReference type="ARBA" id="ARBA00001946"/>
    </source>
</evidence>
<dbReference type="Proteomes" id="UP000063964">
    <property type="component" value="Chromosome"/>
</dbReference>
<evidence type="ECO:0000256" key="5">
    <source>
        <dbReference type="ARBA" id="ARBA00022801"/>
    </source>
</evidence>
<evidence type="ECO:0000313" key="9">
    <source>
        <dbReference type="Proteomes" id="UP000063964"/>
    </source>
</evidence>
<feature type="binding site" evidence="7">
    <location>
        <position position="16"/>
    </location>
    <ligand>
        <name>Mg(2+)</name>
        <dbReference type="ChEBI" id="CHEBI:18420"/>
    </ligand>
</feature>
<keyword evidence="6 7" id="KW-0460">Magnesium</keyword>
<gene>
    <name evidence="8" type="ORF">AXF15_04655</name>
</gene>
<keyword evidence="5" id="KW-0378">Hydrolase</keyword>
<name>A0A0X8JPH4_9BACT</name>
<evidence type="ECO:0000256" key="6">
    <source>
        <dbReference type="ARBA" id="ARBA00022842"/>
    </source>
</evidence>
<evidence type="ECO:0000256" key="2">
    <source>
        <dbReference type="ARBA" id="ARBA00005893"/>
    </source>
</evidence>
<dbReference type="GO" id="GO:0008781">
    <property type="term" value="F:N-acylneuraminate cytidylyltransferase activity"/>
    <property type="evidence" value="ECO:0007669"/>
    <property type="project" value="TreeGrafter"/>
</dbReference>
<feature type="binding site" evidence="7">
    <location>
        <position position="109"/>
    </location>
    <ligand>
        <name>Mg(2+)</name>
        <dbReference type="ChEBI" id="CHEBI:18420"/>
    </ligand>
</feature>
<dbReference type="FunFam" id="3.40.50.1000:FF:000029">
    <property type="entry name" value="3-deoxy-D-manno-octulosonate 8-phosphate phosphatase KdsC"/>
    <property type="match status" value="1"/>
</dbReference>
<dbReference type="EMBL" id="CP014230">
    <property type="protein sequence ID" value="AMD92471.1"/>
    <property type="molecule type" value="Genomic_DNA"/>
</dbReference>
<dbReference type="Gene3D" id="3.40.50.1000">
    <property type="entry name" value="HAD superfamily/HAD-like"/>
    <property type="match status" value="1"/>
</dbReference>
<dbReference type="Pfam" id="PF08282">
    <property type="entry name" value="Hydrolase_3"/>
    <property type="match status" value="1"/>
</dbReference>
<accession>A0A0X8JPH4</accession>
<dbReference type="KEGG" id="doa:AXF15_04655"/>
<reference evidence="9" key="1">
    <citation type="submission" date="2016-02" db="EMBL/GenBank/DDBJ databases">
        <authorList>
            <person name="Holder M.E."/>
            <person name="Ajami N.J."/>
            <person name="Petrosino J.F."/>
        </authorList>
    </citation>
    <scope>NUCLEOTIDE SEQUENCE [LARGE SCALE GENOMIC DNA]</scope>
    <source>
        <strain evidence="9">DSM 12838</strain>
    </source>
</reference>
<protein>
    <submittedName>
        <fullName evidence="8">Phenylphosphate carboxylase subunit delta</fullName>
    </submittedName>
</protein>
<dbReference type="SUPFAM" id="SSF56784">
    <property type="entry name" value="HAD-like"/>
    <property type="match status" value="1"/>
</dbReference>
<evidence type="ECO:0000256" key="3">
    <source>
        <dbReference type="ARBA" id="ARBA00011881"/>
    </source>
</evidence>
<comment type="similarity">
    <text evidence="2">Belongs to the KdsC family.</text>
</comment>
<dbReference type="SFLD" id="SFLDG01138">
    <property type="entry name" value="C1.6.2:_Deoxy-d-mannose-octulo"/>
    <property type="match status" value="1"/>
</dbReference>
<keyword evidence="4 7" id="KW-0479">Metal-binding</keyword>
<proteinExistence type="inferred from homology"/>
<dbReference type="GO" id="GO:0016788">
    <property type="term" value="F:hydrolase activity, acting on ester bonds"/>
    <property type="evidence" value="ECO:0007669"/>
    <property type="project" value="InterPro"/>
</dbReference>
<evidence type="ECO:0000313" key="8">
    <source>
        <dbReference type="EMBL" id="AMD92471.1"/>
    </source>
</evidence>
<dbReference type="GO" id="GO:0046872">
    <property type="term" value="F:metal ion binding"/>
    <property type="evidence" value="ECO:0007669"/>
    <property type="project" value="UniProtKB-KW"/>
</dbReference>
<dbReference type="InterPro" id="IPR050793">
    <property type="entry name" value="CMP-NeuNAc_synthase"/>
</dbReference>
<comment type="cofactor">
    <cofactor evidence="1 7">
        <name>Mg(2+)</name>
        <dbReference type="ChEBI" id="CHEBI:18420"/>
    </cofactor>
</comment>
<dbReference type="InterPro" id="IPR036412">
    <property type="entry name" value="HAD-like_sf"/>
</dbReference>
<dbReference type="AlphaFoldDB" id="A0A0X8JPH4"/>
<evidence type="ECO:0000256" key="4">
    <source>
        <dbReference type="ARBA" id="ARBA00022723"/>
    </source>
</evidence>
<sequence>MNAEHAARNVRLVVLDVDGVLTDGGLYYDSTGGVMKRFNVQDGLGIKMAARAGLEFAVITGLDSPAVAGRVAELGIRHYYPGQHRKAPFLRQISENSGIPLQHAAYIGDDWVDAAPMSLVGLPMAVANARPEILRLAAWTSTARGGQGAVREALEFILEAQGRLESLWREWTQA</sequence>
<comment type="subunit">
    <text evidence="3">Homotetramer.</text>
</comment>
<dbReference type="InterPro" id="IPR023214">
    <property type="entry name" value="HAD_sf"/>
</dbReference>
<dbReference type="CDD" id="cd01630">
    <property type="entry name" value="HAD_KDO-like"/>
    <property type="match status" value="1"/>
</dbReference>
<dbReference type="PIRSF" id="PIRSF006118">
    <property type="entry name" value="KDO8-P_Ptase"/>
    <property type="match status" value="1"/>
</dbReference>
<dbReference type="OrthoDB" id="9805604at2"/>
<keyword evidence="9" id="KW-1185">Reference proteome</keyword>
<dbReference type="PANTHER" id="PTHR21485:SF3">
    <property type="entry name" value="N-ACYLNEURAMINATE CYTIDYLYLTRANSFERASE"/>
    <property type="match status" value="1"/>
</dbReference>
<organism evidence="8 9">
    <name type="scientific">Desulfomicrobium orale DSM 12838</name>
    <dbReference type="NCBI Taxonomy" id="888061"/>
    <lineage>
        <taxon>Bacteria</taxon>
        <taxon>Pseudomonadati</taxon>
        <taxon>Thermodesulfobacteriota</taxon>
        <taxon>Desulfovibrionia</taxon>
        <taxon>Desulfovibrionales</taxon>
        <taxon>Desulfomicrobiaceae</taxon>
        <taxon>Desulfomicrobium</taxon>
    </lineage>
</organism>
<feature type="binding site" evidence="7">
    <location>
        <position position="18"/>
    </location>
    <ligand>
        <name>substrate</name>
    </ligand>
</feature>
<dbReference type="SFLD" id="SFLDG01136">
    <property type="entry name" value="C1.6:_Phosphoserine_Phosphatas"/>
    <property type="match status" value="1"/>
</dbReference>
<dbReference type="PANTHER" id="PTHR21485">
    <property type="entry name" value="HAD SUPERFAMILY MEMBERS CMAS AND KDSC"/>
    <property type="match status" value="1"/>
</dbReference>
<dbReference type="STRING" id="888061.AXF15_04655"/>
<dbReference type="NCBIfam" id="TIGR01670">
    <property type="entry name" value="KdsC-phosphatas"/>
    <property type="match status" value="1"/>
</dbReference>